<protein>
    <submittedName>
        <fullName evidence="1">Uncharacterized protein</fullName>
    </submittedName>
</protein>
<accession>A0A7J3I7I1</accession>
<name>A0A7J3I7I1_9CREN</name>
<proteinExistence type="predicted"/>
<comment type="caution">
    <text evidence="1">The sequence shown here is derived from an EMBL/GenBank/DDBJ whole genome shotgun (WGS) entry which is preliminary data.</text>
</comment>
<organism evidence="1">
    <name type="scientific">Ignisphaera aggregans</name>
    <dbReference type="NCBI Taxonomy" id="334771"/>
    <lineage>
        <taxon>Archaea</taxon>
        <taxon>Thermoproteota</taxon>
        <taxon>Thermoprotei</taxon>
        <taxon>Desulfurococcales</taxon>
        <taxon>Desulfurococcaceae</taxon>
        <taxon>Ignisphaera</taxon>
    </lineage>
</organism>
<reference evidence="1" key="1">
    <citation type="journal article" date="2020" name="mSystems">
        <title>Genome- and Community-Level Interaction Insights into Carbon Utilization and Element Cycling Functions of Hydrothermarchaeota in Hydrothermal Sediment.</title>
        <authorList>
            <person name="Zhou Z."/>
            <person name="Liu Y."/>
            <person name="Xu W."/>
            <person name="Pan J."/>
            <person name="Luo Z.H."/>
            <person name="Li M."/>
        </authorList>
    </citation>
    <scope>NUCLEOTIDE SEQUENCE [LARGE SCALE GENOMIC DNA]</scope>
    <source>
        <strain evidence="1">SpSt-618</strain>
    </source>
</reference>
<sequence>MKHIDKGYENRLVFLVNFTHNPSPNIDDMRQRVNVTWVDDCDTPPPQYYIGIREEGIYRIIDNGGIYKLQLLVQEGYSWAIDWSISIHHNNYHCEYAIHGIGWDPTSEDGAWIPNILPGGNYTVDTGPIRAVCYRRSDRVEDDYPIHGRIIDPGPFSHETVILIPYSVKYATIYFKAKWTQDWTDNRYADFITMISGNSTDQGSSLRVQYWAYLESGASIRSGQYSNTGHQTHRRTSTYSYWGAQYRLGFGQALMFSKEYLNAMNEFENNNDELWIWTSRDYLRRVLDYDARRFEWSGNFTIPKGKTYSFRAAIWVYDGGGYGEPNEYYKMFVEDYKPSIAEALT</sequence>
<dbReference type="AlphaFoldDB" id="A0A7J3I7I1"/>
<evidence type="ECO:0000313" key="1">
    <source>
        <dbReference type="EMBL" id="HGN36746.1"/>
    </source>
</evidence>
<gene>
    <name evidence="1" type="ORF">ENT87_04255</name>
</gene>
<dbReference type="EMBL" id="DTAI01000123">
    <property type="protein sequence ID" value="HGN36746.1"/>
    <property type="molecule type" value="Genomic_DNA"/>
</dbReference>